<evidence type="ECO:0000313" key="3">
    <source>
        <dbReference type="Proteomes" id="UP000694308"/>
    </source>
</evidence>
<proteinExistence type="predicted"/>
<dbReference type="InterPro" id="IPR058355">
    <property type="entry name" value="DUF8042"/>
</dbReference>
<reference evidence="2" key="1">
    <citation type="submission" date="2020-12" db="EMBL/GenBank/DDBJ databases">
        <title>Clostridium thailandense sp. nov., a novel acetogenic bacterium isolated from peat land soil in Thailand.</title>
        <authorList>
            <person name="Chaikitkaew S."/>
            <person name="Birkeland N.K."/>
        </authorList>
    </citation>
    <scope>NUCLEOTIDE SEQUENCE</scope>
    <source>
        <strain evidence="2">PL3</strain>
    </source>
</reference>
<dbReference type="Proteomes" id="UP000694308">
    <property type="component" value="Unassembled WGS sequence"/>
</dbReference>
<comment type="caution">
    <text evidence="2">The sequence shown here is derived from an EMBL/GenBank/DDBJ whole genome shotgun (WGS) entry which is preliminary data.</text>
</comment>
<dbReference type="AlphaFoldDB" id="A0A949TG96"/>
<dbReference type="RefSeq" id="WP_218319276.1">
    <property type="nucleotide sequence ID" value="NZ_JAEEGC010000021.1"/>
</dbReference>
<organism evidence="2 3">
    <name type="scientific">Clostridium thailandense</name>
    <dbReference type="NCBI Taxonomy" id="2794346"/>
    <lineage>
        <taxon>Bacteria</taxon>
        <taxon>Bacillati</taxon>
        <taxon>Bacillota</taxon>
        <taxon>Clostridia</taxon>
        <taxon>Eubacteriales</taxon>
        <taxon>Clostridiaceae</taxon>
        <taxon>Clostridium</taxon>
    </lineage>
</organism>
<evidence type="ECO:0000313" key="2">
    <source>
        <dbReference type="EMBL" id="MBV7272244.1"/>
    </source>
</evidence>
<evidence type="ECO:0000259" key="1">
    <source>
        <dbReference type="Pfam" id="PF26154"/>
    </source>
</evidence>
<dbReference type="EMBL" id="JAEEGC010000021">
    <property type="protein sequence ID" value="MBV7272244.1"/>
    <property type="molecule type" value="Genomic_DNA"/>
</dbReference>
<dbReference type="Pfam" id="PF26154">
    <property type="entry name" value="DUF8042"/>
    <property type="match status" value="1"/>
</dbReference>
<gene>
    <name evidence="2" type="ORF">I6U48_04845</name>
</gene>
<keyword evidence="3" id="KW-1185">Reference proteome</keyword>
<feature type="domain" description="DUF8042" evidence="1">
    <location>
        <begin position="54"/>
        <end position="162"/>
    </location>
</feature>
<name>A0A949TG96_9CLOT</name>
<accession>A0A949TG96</accession>
<sequence length="164" mass="19148">MFMKKIFRKQKIAVIISIVFFLTSIAVNAKNFIQDIKYIFYNKSIQADNKNLMKNSDVKEHILKLSNTLGEAIEYIKNNVNSKDKLQELKSLTDDSIIALESIENALNKSENTSNLIEYTEKLKENFKELKTSLEELKMDKAEKIINFSIEKEYENWRNKLSAL</sequence>
<protein>
    <recommendedName>
        <fullName evidence="1">DUF8042 domain-containing protein</fullName>
    </recommendedName>
</protein>